<dbReference type="UniPathway" id="UPA00196"/>
<dbReference type="GeneID" id="108682800"/>
<dbReference type="GO" id="GO:0000009">
    <property type="term" value="F:alpha-1,6-mannosyltransferase activity"/>
    <property type="evidence" value="ECO:0007669"/>
    <property type="project" value="InterPro"/>
</dbReference>
<accession>A0A8B7PMV6</accession>
<comment type="subcellular location">
    <subcellularLocation>
        <location evidence="1 11">Endoplasmic reticulum membrane</location>
        <topology evidence="1 11">Multi-pass membrane protein</topology>
    </subcellularLocation>
</comment>
<dbReference type="KEGG" id="hazt:108682800"/>
<evidence type="ECO:0000256" key="11">
    <source>
        <dbReference type="RuleBase" id="RU363112"/>
    </source>
</evidence>
<feature type="transmembrane region" description="Helical" evidence="11">
    <location>
        <begin position="49"/>
        <end position="66"/>
    </location>
</feature>
<gene>
    <name evidence="14" type="primary">LOC108682800</name>
</gene>
<feature type="transmembrane region" description="Helical" evidence="11">
    <location>
        <begin position="12"/>
        <end position="33"/>
    </location>
</feature>
<evidence type="ECO:0000256" key="3">
    <source>
        <dbReference type="ARBA" id="ARBA00008698"/>
    </source>
</evidence>
<evidence type="ECO:0000256" key="1">
    <source>
        <dbReference type="ARBA" id="ARBA00004477"/>
    </source>
</evidence>
<dbReference type="Pfam" id="PF04188">
    <property type="entry name" value="Mannosyl_trans2"/>
    <property type="match status" value="1"/>
</dbReference>
<dbReference type="OMA" id="GALFIWC"/>
<evidence type="ECO:0000256" key="2">
    <source>
        <dbReference type="ARBA" id="ARBA00004687"/>
    </source>
</evidence>
<evidence type="ECO:0000256" key="12">
    <source>
        <dbReference type="SAM" id="MobiDB-lite"/>
    </source>
</evidence>
<feature type="transmembrane region" description="Helical" evidence="11">
    <location>
        <begin position="241"/>
        <end position="273"/>
    </location>
</feature>
<feature type="transmembrane region" description="Helical" evidence="11">
    <location>
        <begin position="462"/>
        <end position="479"/>
    </location>
</feature>
<keyword evidence="13" id="KW-1185">Reference proteome</keyword>
<keyword evidence="7 11" id="KW-0812">Transmembrane</keyword>
<feature type="transmembrane region" description="Helical" evidence="11">
    <location>
        <begin position="436"/>
        <end position="455"/>
    </location>
</feature>
<feature type="transmembrane region" description="Helical" evidence="11">
    <location>
        <begin position="346"/>
        <end position="365"/>
    </location>
</feature>
<dbReference type="OrthoDB" id="10252502at2759"/>
<feature type="transmembrane region" description="Helical" evidence="11">
    <location>
        <begin position="118"/>
        <end position="138"/>
    </location>
</feature>
<dbReference type="EC" id="2.4.1.-" evidence="11"/>
<dbReference type="GO" id="GO:0005789">
    <property type="term" value="C:endoplasmic reticulum membrane"/>
    <property type="evidence" value="ECO:0007669"/>
    <property type="project" value="UniProtKB-SubCell"/>
</dbReference>
<dbReference type="GO" id="GO:0006506">
    <property type="term" value="P:GPI anchor biosynthetic process"/>
    <property type="evidence" value="ECO:0007669"/>
    <property type="project" value="UniProtKB-UniPathway"/>
</dbReference>
<comment type="similarity">
    <text evidence="3 11">Belongs to the PIGV family.</text>
</comment>
<dbReference type="PANTHER" id="PTHR12468:SF2">
    <property type="entry name" value="GPI MANNOSYLTRANSFERASE 2"/>
    <property type="match status" value="1"/>
</dbReference>
<proteinExistence type="inferred from homology"/>
<dbReference type="InterPro" id="IPR007315">
    <property type="entry name" value="PIG-V/Gpi18"/>
</dbReference>
<evidence type="ECO:0000256" key="10">
    <source>
        <dbReference type="ARBA" id="ARBA00023136"/>
    </source>
</evidence>
<feature type="compositionally biased region" description="Polar residues" evidence="12">
    <location>
        <begin position="400"/>
        <end position="411"/>
    </location>
</feature>
<evidence type="ECO:0000256" key="5">
    <source>
        <dbReference type="ARBA" id="ARBA00022676"/>
    </source>
</evidence>
<dbReference type="AlphaFoldDB" id="A0A8B7PMV6"/>
<feature type="transmembrane region" description="Helical" evidence="11">
    <location>
        <begin position="150"/>
        <end position="171"/>
    </location>
</feature>
<keyword evidence="10 11" id="KW-0472">Membrane</keyword>
<feature type="transmembrane region" description="Helical" evidence="11">
    <location>
        <begin position="519"/>
        <end position="543"/>
    </location>
</feature>
<reference evidence="14" key="1">
    <citation type="submission" date="2025-08" db="UniProtKB">
        <authorList>
            <consortium name="RefSeq"/>
        </authorList>
    </citation>
    <scope>IDENTIFICATION</scope>
</reference>
<evidence type="ECO:0000313" key="14">
    <source>
        <dbReference type="RefSeq" id="XP_018027529.1"/>
    </source>
</evidence>
<evidence type="ECO:0000256" key="4">
    <source>
        <dbReference type="ARBA" id="ARBA00022502"/>
    </source>
</evidence>
<keyword evidence="9 11" id="KW-1133">Transmembrane helix</keyword>
<organism evidence="13 14">
    <name type="scientific">Hyalella azteca</name>
    <name type="common">Amphipod</name>
    <dbReference type="NCBI Taxonomy" id="294128"/>
    <lineage>
        <taxon>Eukaryota</taxon>
        <taxon>Metazoa</taxon>
        <taxon>Ecdysozoa</taxon>
        <taxon>Arthropoda</taxon>
        <taxon>Crustacea</taxon>
        <taxon>Multicrustacea</taxon>
        <taxon>Malacostraca</taxon>
        <taxon>Eumalacostraca</taxon>
        <taxon>Peracarida</taxon>
        <taxon>Amphipoda</taxon>
        <taxon>Senticaudata</taxon>
        <taxon>Talitrida</taxon>
        <taxon>Talitroidea</taxon>
        <taxon>Hyalellidae</taxon>
        <taxon>Hyalella</taxon>
    </lineage>
</organism>
<evidence type="ECO:0000256" key="6">
    <source>
        <dbReference type="ARBA" id="ARBA00022679"/>
    </source>
</evidence>
<evidence type="ECO:0000256" key="8">
    <source>
        <dbReference type="ARBA" id="ARBA00022824"/>
    </source>
</evidence>
<comment type="function">
    <text evidence="11">Mannosyltransferase involved in glycosylphosphatidylinositol-anchor biosynthesis.</text>
</comment>
<evidence type="ECO:0000313" key="13">
    <source>
        <dbReference type="Proteomes" id="UP000694843"/>
    </source>
</evidence>
<comment type="pathway">
    <text evidence="2 11">Glycolipid biosynthesis; glycosylphosphatidylinositol-anchor biosynthesis.</text>
</comment>
<keyword evidence="5 11" id="KW-0328">Glycosyltransferase</keyword>
<feature type="transmembrane region" description="Helical" evidence="11">
    <location>
        <begin position="87"/>
        <end position="112"/>
    </location>
</feature>
<dbReference type="RefSeq" id="XP_018027529.1">
    <property type="nucleotide sequence ID" value="XM_018172040.2"/>
</dbReference>
<dbReference type="GO" id="GO:0004376">
    <property type="term" value="F:GPI mannosyltransferase activity"/>
    <property type="evidence" value="ECO:0007669"/>
    <property type="project" value="InterPro"/>
</dbReference>
<dbReference type="GO" id="GO:0031501">
    <property type="term" value="C:mannosyltransferase complex"/>
    <property type="evidence" value="ECO:0007669"/>
    <property type="project" value="TreeGrafter"/>
</dbReference>
<sequence>MKSYYSLQEKIFYFALLSRIVILGIQVVANWIIPDHEADAFVSPPDPDLSVGIVDQIVTGLIGGLVRWDAQYFIHIAEYGYTHENTLAFFPLYPLLVRLLANVAFIPLHFIINYHTTIILVAVILNFCLFIIASGIFYQLSGEVLGNEVLAYRASILFCINPASIFFSAPYSESLFALCTFCALLNYERGGGWAAPSLFGAAGCARSNGLVNIGFVLYHKLQHCSAYYYRLRSARSDSSNAVSMVLIVLLTFNYTLVPLFVASFCVVAPFLFFQLWCYKTYCGDEAALSLPPHLESFVRTNFLHSPDLGEAEWCYAALPLAYTHLQDKYWDVGLLRYYELRQAPNFLLAVPVALLVICHAALYFVDNPHILWSLGIPHPDDVIAPPKPRSKAKKNDANPDTRSVSSPNKANCSAPRGGGGGGRVVWCSSGVYSWRVFVYTVHSLAVCFFCLLFVNVQVTTRLVCSSCPVVFWFAAHLMTPDDVHPRSSRPSASRVRPEPLENMDKIFTVELVSKMPSNFWGQIVLSYFLLYYFLGTVIFSNFLPWT</sequence>
<protein>
    <recommendedName>
        <fullName evidence="11">GPI mannosyltransferase 2</fullName>
        <ecNumber evidence="11">2.4.1.-</ecNumber>
    </recommendedName>
</protein>
<name>A0A8B7PMV6_HYAAZ</name>
<evidence type="ECO:0000256" key="7">
    <source>
        <dbReference type="ARBA" id="ARBA00022692"/>
    </source>
</evidence>
<dbReference type="PANTHER" id="PTHR12468">
    <property type="entry name" value="GPI MANNOSYLTRANSFERASE 2"/>
    <property type="match status" value="1"/>
</dbReference>
<dbReference type="Proteomes" id="UP000694843">
    <property type="component" value="Unplaced"/>
</dbReference>
<keyword evidence="8 11" id="KW-0256">Endoplasmic reticulum</keyword>
<feature type="region of interest" description="Disordered" evidence="12">
    <location>
        <begin position="385"/>
        <end position="419"/>
    </location>
</feature>
<dbReference type="CTD" id="19835383"/>
<keyword evidence="6 11" id="KW-0808">Transferase</keyword>
<evidence type="ECO:0000256" key="9">
    <source>
        <dbReference type="ARBA" id="ARBA00022989"/>
    </source>
</evidence>
<keyword evidence="4 11" id="KW-0337">GPI-anchor biosynthesis</keyword>